<dbReference type="PANTHER" id="PTHR47707:SF1">
    <property type="entry name" value="NUDIX HYDROLASE FAMILY PROTEIN"/>
    <property type="match status" value="1"/>
</dbReference>
<feature type="binding site" evidence="17">
    <location>
        <begin position="36"/>
        <end position="39"/>
    </location>
    <ligand>
        <name>8-oxo-dGTP</name>
        <dbReference type="ChEBI" id="CHEBI:77896"/>
    </ligand>
</feature>
<dbReference type="Pfam" id="PF00293">
    <property type="entry name" value="NUDIX"/>
    <property type="match status" value="1"/>
</dbReference>
<name>A0A1H4ATP6_9GAMM</name>
<protein>
    <recommendedName>
        <fullName evidence="13">8-oxo-dGTP diphosphatase</fullName>
        <ecNumber evidence="12">3.6.1.55</ecNumber>
    </recommendedName>
    <alternativeName>
        <fullName evidence="16">7,8-dihydro-8-oxoguanine-triphosphatase</fullName>
    </alternativeName>
    <alternativeName>
        <fullName evidence="15">Mutator protein MutT</fullName>
    </alternativeName>
    <alternativeName>
        <fullName evidence="14">dGTP pyrophosphohydrolase</fullName>
    </alternativeName>
</protein>
<dbReference type="PANTHER" id="PTHR47707">
    <property type="entry name" value="8-OXO-DGTP DIPHOSPHATASE"/>
    <property type="match status" value="1"/>
</dbReference>
<evidence type="ECO:0000256" key="18">
    <source>
        <dbReference type="PIRSR" id="PIRSR603561-2"/>
    </source>
</evidence>
<evidence type="ECO:0000256" key="4">
    <source>
        <dbReference type="ARBA" id="ARBA00022705"/>
    </source>
</evidence>
<dbReference type="GO" id="GO:0008413">
    <property type="term" value="F:8-oxo-7,8-dihydroguanosine triphosphate pyrophosphatase activity"/>
    <property type="evidence" value="ECO:0007669"/>
    <property type="project" value="InterPro"/>
</dbReference>
<comment type="cofactor">
    <cofactor evidence="1 18">
        <name>Mg(2+)</name>
        <dbReference type="ChEBI" id="CHEBI:18420"/>
    </cofactor>
</comment>
<evidence type="ECO:0000256" key="13">
    <source>
        <dbReference type="ARBA" id="ARBA00040794"/>
    </source>
</evidence>
<evidence type="ECO:0000256" key="16">
    <source>
        <dbReference type="ARBA" id="ARBA00042798"/>
    </source>
</evidence>
<dbReference type="NCBIfam" id="TIGR00586">
    <property type="entry name" value="mutt"/>
    <property type="match status" value="1"/>
</dbReference>
<comment type="catalytic activity">
    <reaction evidence="11">
        <text>8-oxo-GTP + H2O = 8-oxo-GMP + diphosphate + H(+)</text>
        <dbReference type="Rhea" id="RHEA:67616"/>
        <dbReference type="ChEBI" id="CHEBI:15377"/>
        <dbReference type="ChEBI" id="CHEBI:15378"/>
        <dbReference type="ChEBI" id="CHEBI:33019"/>
        <dbReference type="ChEBI" id="CHEBI:143553"/>
        <dbReference type="ChEBI" id="CHEBI:145694"/>
    </reaction>
</comment>
<dbReference type="GeneID" id="97764419"/>
<evidence type="ECO:0000256" key="17">
    <source>
        <dbReference type="PIRSR" id="PIRSR603561-1"/>
    </source>
</evidence>
<dbReference type="InterPro" id="IPR020084">
    <property type="entry name" value="NUDIX_hydrolase_CS"/>
</dbReference>
<dbReference type="NCBIfam" id="NF008044">
    <property type="entry name" value="PRK10776.1"/>
    <property type="match status" value="1"/>
</dbReference>
<comment type="catalytic activity">
    <reaction evidence="10">
        <text>8-oxo-dGTP + H2O = 8-oxo-dGMP + diphosphate + H(+)</text>
        <dbReference type="Rhea" id="RHEA:31575"/>
        <dbReference type="ChEBI" id="CHEBI:15377"/>
        <dbReference type="ChEBI" id="CHEBI:15378"/>
        <dbReference type="ChEBI" id="CHEBI:33019"/>
        <dbReference type="ChEBI" id="CHEBI:63224"/>
        <dbReference type="ChEBI" id="CHEBI:77896"/>
        <dbReference type="EC" id="3.6.1.55"/>
    </reaction>
</comment>
<dbReference type="InterPro" id="IPR020476">
    <property type="entry name" value="Nudix_hydrolase"/>
</dbReference>
<dbReference type="PROSITE" id="PS51462">
    <property type="entry name" value="NUDIX"/>
    <property type="match status" value="1"/>
</dbReference>
<feature type="domain" description="Nudix hydrolase" evidence="20">
    <location>
        <begin position="3"/>
        <end position="130"/>
    </location>
</feature>
<evidence type="ECO:0000256" key="11">
    <source>
        <dbReference type="ARBA" id="ARBA00036904"/>
    </source>
</evidence>
<dbReference type="SUPFAM" id="SSF55811">
    <property type="entry name" value="Nudix"/>
    <property type="match status" value="1"/>
</dbReference>
<evidence type="ECO:0000256" key="19">
    <source>
        <dbReference type="RuleBase" id="RU003476"/>
    </source>
</evidence>
<dbReference type="FunFam" id="3.90.79.10:FF:000014">
    <property type="entry name" value="8-oxo-dGTP diphosphatase MutT"/>
    <property type="match status" value="1"/>
</dbReference>
<evidence type="ECO:0000256" key="14">
    <source>
        <dbReference type="ARBA" id="ARBA00041592"/>
    </source>
</evidence>
<feature type="binding site" evidence="18">
    <location>
        <position position="59"/>
    </location>
    <ligand>
        <name>Mg(2+)</name>
        <dbReference type="ChEBI" id="CHEBI:18420"/>
    </ligand>
</feature>
<evidence type="ECO:0000256" key="12">
    <source>
        <dbReference type="ARBA" id="ARBA00038905"/>
    </source>
</evidence>
<reference evidence="21 22" key="1">
    <citation type="submission" date="2016-10" db="EMBL/GenBank/DDBJ databases">
        <authorList>
            <person name="de Groot N.N."/>
        </authorList>
    </citation>
    <scope>NUCLEOTIDE SEQUENCE [LARGE SCALE GENOMIC DNA]</scope>
    <source>
        <strain evidence="21 22">ATCC 29281</strain>
    </source>
</reference>
<evidence type="ECO:0000256" key="8">
    <source>
        <dbReference type="ARBA" id="ARBA00022842"/>
    </source>
</evidence>
<evidence type="ECO:0000256" key="1">
    <source>
        <dbReference type="ARBA" id="ARBA00001946"/>
    </source>
</evidence>
<keyword evidence="22" id="KW-1185">Reference proteome</keyword>
<keyword evidence="3" id="KW-0515">Mutator protein</keyword>
<feature type="binding site" evidence="18">
    <location>
        <position position="39"/>
    </location>
    <ligand>
        <name>Mg(2+)</name>
        <dbReference type="ChEBI" id="CHEBI:18420"/>
    </ligand>
</feature>
<dbReference type="GO" id="GO:0006281">
    <property type="term" value="P:DNA repair"/>
    <property type="evidence" value="ECO:0007669"/>
    <property type="project" value="UniProtKB-KW"/>
</dbReference>
<dbReference type="InterPro" id="IPR000086">
    <property type="entry name" value="NUDIX_hydrolase_dom"/>
</dbReference>
<keyword evidence="4" id="KW-0235">DNA replication</keyword>
<dbReference type="GO" id="GO:0044715">
    <property type="term" value="F:8-oxo-dGDP phosphatase activity"/>
    <property type="evidence" value="ECO:0007669"/>
    <property type="project" value="TreeGrafter"/>
</dbReference>
<evidence type="ECO:0000256" key="3">
    <source>
        <dbReference type="ARBA" id="ARBA00022457"/>
    </source>
</evidence>
<sequence length="132" mass="15005">MTQKPLSVAVGIIRNAQRQFFIACRQAGSHMAGKWEFPGGKVEAGETPEQALIRELREETGIEAHDPQALTDKTFSTGDRLITLHFFLVEHWQGEPYGREGQPSRWLTVDELQEEEFPPANAEMIRWLKQSA</sequence>
<evidence type="ECO:0000313" key="22">
    <source>
        <dbReference type="Proteomes" id="UP000187280"/>
    </source>
</evidence>
<dbReference type="PROSITE" id="PS00893">
    <property type="entry name" value="NUDIX_BOX"/>
    <property type="match status" value="1"/>
</dbReference>
<comment type="similarity">
    <text evidence="2 19">Belongs to the Nudix hydrolase family.</text>
</comment>
<evidence type="ECO:0000256" key="5">
    <source>
        <dbReference type="ARBA" id="ARBA00022723"/>
    </source>
</evidence>
<keyword evidence="7 19" id="KW-0378">Hydrolase</keyword>
<dbReference type="AlphaFoldDB" id="A0A1H4ATP6"/>
<keyword evidence="6" id="KW-0227">DNA damage</keyword>
<keyword evidence="9" id="KW-0234">DNA repair</keyword>
<evidence type="ECO:0000256" key="9">
    <source>
        <dbReference type="ARBA" id="ARBA00023204"/>
    </source>
</evidence>
<dbReference type="RefSeq" id="WP_026741716.1">
    <property type="nucleotide sequence ID" value="NZ_FNQS01000004.1"/>
</dbReference>
<feature type="binding site" evidence="17">
    <location>
        <position position="121"/>
    </location>
    <ligand>
        <name>8-oxo-dGTP</name>
        <dbReference type="ChEBI" id="CHEBI:77896"/>
    </ligand>
</feature>
<dbReference type="InterPro" id="IPR003561">
    <property type="entry name" value="Mutator_MutT"/>
</dbReference>
<evidence type="ECO:0000256" key="6">
    <source>
        <dbReference type="ARBA" id="ARBA00022763"/>
    </source>
</evidence>
<evidence type="ECO:0000256" key="2">
    <source>
        <dbReference type="ARBA" id="ARBA00005582"/>
    </source>
</evidence>
<keyword evidence="5 18" id="KW-0479">Metal-binding</keyword>
<gene>
    <name evidence="21" type="ORF">SAMN02982996_01531</name>
</gene>
<dbReference type="GO" id="GO:0046872">
    <property type="term" value="F:metal ion binding"/>
    <property type="evidence" value="ECO:0007669"/>
    <property type="project" value="UniProtKB-KW"/>
</dbReference>
<accession>A0A1H4ATP6</accession>
<dbReference type="CDD" id="cd03425">
    <property type="entry name" value="NUDIX_MutT_NudA_like"/>
    <property type="match status" value="1"/>
</dbReference>
<evidence type="ECO:0000313" key="21">
    <source>
        <dbReference type="EMBL" id="SEA39164.1"/>
    </source>
</evidence>
<dbReference type="EC" id="3.6.1.55" evidence="12"/>
<proteinExistence type="inferred from homology"/>
<dbReference type="eggNOG" id="COG1051">
    <property type="taxonomic scope" value="Bacteria"/>
</dbReference>
<feature type="binding site" evidence="17">
    <location>
        <position position="25"/>
    </location>
    <ligand>
        <name>8-oxo-dGTP</name>
        <dbReference type="ChEBI" id="CHEBI:77896"/>
    </ligand>
</feature>
<dbReference type="InterPro" id="IPR015797">
    <property type="entry name" value="NUDIX_hydrolase-like_dom_sf"/>
</dbReference>
<dbReference type="InterPro" id="IPR047127">
    <property type="entry name" value="MutT-like"/>
</dbReference>
<keyword evidence="8 18" id="KW-0460">Magnesium</keyword>
<evidence type="ECO:0000256" key="10">
    <source>
        <dbReference type="ARBA" id="ARBA00035861"/>
    </source>
</evidence>
<dbReference type="Gene3D" id="3.90.79.10">
    <property type="entry name" value="Nucleoside Triphosphate Pyrophosphohydrolase"/>
    <property type="match status" value="1"/>
</dbReference>
<evidence type="ECO:0000256" key="15">
    <source>
        <dbReference type="ARBA" id="ARBA00041979"/>
    </source>
</evidence>
<dbReference type="EMBL" id="FNQS01000004">
    <property type="protein sequence ID" value="SEA39164.1"/>
    <property type="molecule type" value="Genomic_DNA"/>
</dbReference>
<dbReference type="PRINTS" id="PR01401">
    <property type="entry name" value="MUTATORMUTT"/>
</dbReference>
<dbReference type="GO" id="GO:0035539">
    <property type="term" value="F:8-oxo-7,8-dihydrodeoxyguanosine triphosphate pyrophosphatase activity"/>
    <property type="evidence" value="ECO:0007669"/>
    <property type="project" value="UniProtKB-EC"/>
</dbReference>
<evidence type="ECO:0000256" key="7">
    <source>
        <dbReference type="ARBA" id="ARBA00022801"/>
    </source>
</evidence>
<dbReference type="Proteomes" id="UP000187280">
    <property type="component" value="Unassembled WGS sequence"/>
</dbReference>
<dbReference type="STRING" id="71657.SAMN02982996_01531"/>
<dbReference type="GO" id="GO:0044716">
    <property type="term" value="F:8-oxo-GDP phosphatase activity"/>
    <property type="evidence" value="ECO:0007669"/>
    <property type="project" value="TreeGrafter"/>
</dbReference>
<evidence type="ECO:0000259" key="20">
    <source>
        <dbReference type="PROSITE" id="PS51462"/>
    </source>
</evidence>
<dbReference type="PRINTS" id="PR00502">
    <property type="entry name" value="NUDIXFAMILY"/>
</dbReference>
<organism evidence="21 22">
    <name type="scientific">Lonsdalea quercina</name>
    <dbReference type="NCBI Taxonomy" id="71657"/>
    <lineage>
        <taxon>Bacteria</taxon>
        <taxon>Pseudomonadati</taxon>
        <taxon>Pseudomonadota</taxon>
        <taxon>Gammaproteobacteria</taxon>
        <taxon>Enterobacterales</taxon>
        <taxon>Pectobacteriaceae</taxon>
        <taxon>Lonsdalea</taxon>
    </lineage>
</organism>
<feature type="binding site" evidence="17">
    <location>
        <position position="30"/>
    </location>
    <ligand>
        <name>8-oxo-dGTP</name>
        <dbReference type="ChEBI" id="CHEBI:77896"/>
    </ligand>
</feature>
<dbReference type="GO" id="GO:0006260">
    <property type="term" value="P:DNA replication"/>
    <property type="evidence" value="ECO:0007669"/>
    <property type="project" value="UniProtKB-KW"/>
</dbReference>